<evidence type="ECO:0000256" key="4">
    <source>
        <dbReference type="ARBA" id="ARBA00012740"/>
    </source>
</evidence>
<dbReference type="Gene3D" id="3.40.140.10">
    <property type="entry name" value="Cytidine Deaminase, domain 2"/>
    <property type="match status" value="1"/>
</dbReference>
<dbReference type="HAMAP" id="MF_00972">
    <property type="entry name" value="tRNA_aden_deaminase"/>
    <property type="match status" value="1"/>
</dbReference>
<dbReference type="PROSITE" id="PS51747">
    <property type="entry name" value="CYT_DCMP_DEAMINASES_2"/>
    <property type="match status" value="1"/>
</dbReference>
<evidence type="ECO:0000256" key="1">
    <source>
        <dbReference type="ARBA" id="ARBA00001947"/>
    </source>
</evidence>
<dbReference type="InterPro" id="IPR016193">
    <property type="entry name" value="Cytidine_deaminase-like"/>
</dbReference>
<accession>A0A0F9XMT8</accession>
<dbReference type="GO" id="GO:0002100">
    <property type="term" value="P:tRNA wobble adenosine to inosine editing"/>
    <property type="evidence" value="ECO:0007669"/>
    <property type="project" value="InterPro"/>
</dbReference>
<dbReference type="EC" id="3.5.4.33" evidence="4"/>
<comment type="caution">
    <text evidence="12">The sequence shown here is derived from an EMBL/GenBank/DDBJ whole genome shotgun (WGS) entry which is preliminary data.</text>
</comment>
<evidence type="ECO:0000256" key="2">
    <source>
        <dbReference type="ARBA" id="ARBA00010669"/>
    </source>
</evidence>
<dbReference type="GO" id="GO:0008270">
    <property type="term" value="F:zinc ion binding"/>
    <property type="evidence" value="ECO:0007669"/>
    <property type="project" value="InterPro"/>
</dbReference>
<dbReference type="PROSITE" id="PS00903">
    <property type="entry name" value="CYT_DCMP_DEAMINASES_1"/>
    <property type="match status" value="1"/>
</dbReference>
<evidence type="ECO:0000256" key="6">
    <source>
        <dbReference type="ARBA" id="ARBA00022694"/>
    </source>
</evidence>
<dbReference type="NCBIfam" id="NF008113">
    <property type="entry name" value="PRK10860.1"/>
    <property type="match status" value="1"/>
</dbReference>
<dbReference type="InterPro" id="IPR016192">
    <property type="entry name" value="APOBEC/CMP_deaminase_Zn-bd"/>
</dbReference>
<dbReference type="InterPro" id="IPR002125">
    <property type="entry name" value="CMP_dCMP_dom"/>
</dbReference>
<dbReference type="CDD" id="cd01285">
    <property type="entry name" value="nucleoside_deaminase"/>
    <property type="match status" value="1"/>
</dbReference>
<proteinExistence type="inferred from homology"/>
<evidence type="ECO:0000256" key="9">
    <source>
        <dbReference type="ARBA" id="ARBA00022833"/>
    </source>
</evidence>
<dbReference type="PANTHER" id="PTHR11079">
    <property type="entry name" value="CYTOSINE DEAMINASE FAMILY MEMBER"/>
    <property type="match status" value="1"/>
</dbReference>
<gene>
    <name evidence="12" type="ORF">LCGC14_0124810</name>
</gene>
<dbReference type="Pfam" id="PF14437">
    <property type="entry name" value="MafB19-deam"/>
    <property type="match status" value="1"/>
</dbReference>
<comment type="cofactor">
    <cofactor evidence="1">
        <name>Zn(2+)</name>
        <dbReference type="ChEBI" id="CHEBI:29105"/>
    </cofactor>
</comment>
<dbReference type="AlphaFoldDB" id="A0A0F9XMT8"/>
<keyword evidence="9" id="KW-0862">Zinc</keyword>
<evidence type="ECO:0000313" key="12">
    <source>
        <dbReference type="EMBL" id="KKO00707.1"/>
    </source>
</evidence>
<comment type="similarity">
    <text evidence="2">Belongs to the cytidine and deoxycytidylate deaminase family. ADAT2 subfamily.</text>
</comment>
<reference evidence="12" key="1">
    <citation type="journal article" date="2015" name="Nature">
        <title>Complex archaea that bridge the gap between prokaryotes and eukaryotes.</title>
        <authorList>
            <person name="Spang A."/>
            <person name="Saw J.H."/>
            <person name="Jorgensen S.L."/>
            <person name="Zaremba-Niedzwiedzka K."/>
            <person name="Martijn J."/>
            <person name="Lind A.E."/>
            <person name="van Eijk R."/>
            <person name="Schleper C."/>
            <person name="Guy L."/>
            <person name="Ettema T.J."/>
        </authorList>
    </citation>
    <scope>NUCLEOTIDE SEQUENCE</scope>
</reference>
<dbReference type="InterPro" id="IPR028883">
    <property type="entry name" value="tRNA_aden_deaminase"/>
</dbReference>
<protein>
    <recommendedName>
        <fullName evidence="5">tRNA-specific adenosine deaminase 2</fullName>
        <ecNumber evidence="4">3.5.4.33</ecNumber>
    </recommendedName>
</protein>
<dbReference type="EMBL" id="LAZR01000039">
    <property type="protein sequence ID" value="KKO00707.1"/>
    <property type="molecule type" value="Genomic_DNA"/>
</dbReference>
<dbReference type="SUPFAM" id="SSF53927">
    <property type="entry name" value="Cytidine deaminase-like"/>
    <property type="match status" value="1"/>
</dbReference>
<comment type="subunit">
    <text evidence="3">Homodimer.</text>
</comment>
<evidence type="ECO:0000256" key="3">
    <source>
        <dbReference type="ARBA" id="ARBA00011738"/>
    </source>
</evidence>
<evidence type="ECO:0000256" key="5">
    <source>
        <dbReference type="ARBA" id="ARBA00019216"/>
    </source>
</evidence>
<dbReference type="FunFam" id="3.40.140.10:FF:000005">
    <property type="entry name" value="tRNA-specific adenosine deaminase"/>
    <property type="match status" value="1"/>
</dbReference>
<keyword evidence="8" id="KW-0378">Hydrolase</keyword>
<organism evidence="12">
    <name type="scientific">marine sediment metagenome</name>
    <dbReference type="NCBI Taxonomy" id="412755"/>
    <lineage>
        <taxon>unclassified sequences</taxon>
        <taxon>metagenomes</taxon>
        <taxon>ecological metagenomes</taxon>
    </lineage>
</organism>
<feature type="domain" description="CMP/dCMP-type deaminase" evidence="11">
    <location>
        <begin position="4"/>
        <end position="113"/>
    </location>
</feature>
<dbReference type="GO" id="GO:0052717">
    <property type="term" value="F:tRNA-specific adenosine-34 deaminase activity"/>
    <property type="evidence" value="ECO:0007669"/>
    <property type="project" value="UniProtKB-EC"/>
</dbReference>
<name>A0A0F9XMT8_9ZZZZ</name>
<keyword evidence="7" id="KW-0479">Metal-binding</keyword>
<sequence length="156" mass="16568">MTNGNDQRWMATALVQAAAAAEAGDVPVGAVIVRDGVAIAAAHNRRIIDSDPTGHAEMLAIRAAAEAIGDWRLSGCELFVTLEPCCMCAGAIVLARLDRLVYGADDPKAGAVRTLHQLCSDDRLNHVVEVTAGVRADECGRLLSEFFQARRAEGKK</sequence>
<evidence type="ECO:0000256" key="7">
    <source>
        <dbReference type="ARBA" id="ARBA00022723"/>
    </source>
</evidence>
<evidence type="ECO:0000256" key="8">
    <source>
        <dbReference type="ARBA" id="ARBA00022801"/>
    </source>
</evidence>
<evidence type="ECO:0000259" key="11">
    <source>
        <dbReference type="PROSITE" id="PS51747"/>
    </source>
</evidence>
<comment type="catalytic activity">
    <reaction evidence="10">
        <text>adenosine(34) in tRNA + H2O + H(+) = inosine(34) in tRNA + NH4(+)</text>
        <dbReference type="Rhea" id="RHEA:43168"/>
        <dbReference type="Rhea" id="RHEA-COMP:10373"/>
        <dbReference type="Rhea" id="RHEA-COMP:10374"/>
        <dbReference type="ChEBI" id="CHEBI:15377"/>
        <dbReference type="ChEBI" id="CHEBI:15378"/>
        <dbReference type="ChEBI" id="CHEBI:28938"/>
        <dbReference type="ChEBI" id="CHEBI:74411"/>
        <dbReference type="ChEBI" id="CHEBI:82852"/>
        <dbReference type="EC" id="3.5.4.33"/>
    </reaction>
</comment>
<keyword evidence="6" id="KW-0819">tRNA processing</keyword>
<dbReference type="InterPro" id="IPR058535">
    <property type="entry name" value="MafB19-deam"/>
</dbReference>
<dbReference type="PANTHER" id="PTHR11079:SF202">
    <property type="entry name" value="TRNA-SPECIFIC ADENOSINE DEAMINASE"/>
    <property type="match status" value="1"/>
</dbReference>
<evidence type="ECO:0000256" key="10">
    <source>
        <dbReference type="ARBA" id="ARBA00048045"/>
    </source>
</evidence>